<feature type="non-terminal residue" evidence="3">
    <location>
        <position position="522"/>
    </location>
</feature>
<name>A0A0F9JDL5_9ZZZZ</name>
<feature type="region of interest" description="Disordered" evidence="1">
    <location>
        <begin position="391"/>
        <end position="411"/>
    </location>
</feature>
<feature type="transmembrane region" description="Helical" evidence="2">
    <location>
        <begin position="420"/>
        <end position="444"/>
    </location>
</feature>
<keyword evidence="2" id="KW-0472">Membrane</keyword>
<sequence length="522" mass="56974">MADKAKQTGASPDPGTLDLLEQGPYVDGFSMRTVLGALFVAVVMMPGSIYLGLVAGQTLGPAAEWVTIILFAELARRSFTHLKRQEIYILFYVASGIAAVTVMHLALSGGPFAGAIWRQYLLQSPQTTNISQDIPDWVVPPADSPAILNRDLAHKDWWWSRSKAFLSPIFLIAAGYALGRLAWLGLGYLMFRATSDTERLPFPLAPIAAEGATALAESTDRDEGSQSRRKRSWRWNVFSIGASMGIVFGSVYVLLPVVTGLFMAKPVMLLPIPFVDFTSDVEHILPASLISVSFDVVLLLVGMILPFKLVMGTVVTILLTSVIGNPILQKLGAFEHWTPGNALLVNQMILNYDFWLSVSLGLAGSVALIGIAGMILTFIRRARAKRAAAAETGAAKGPPAAEPDPDNPPDRAPSKFRGDFPIWVAVALFVAGISGFVVLCHLLVPDFPIWIILIFGFIWTPLHSYISARLIGLTGRGLNTPFLKETVFITSGYRKLDIWFAPVPLFNFGHMAQRFREMAFLT</sequence>
<feature type="transmembrane region" description="Helical" evidence="2">
    <location>
        <begin position="34"/>
        <end position="53"/>
    </location>
</feature>
<feature type="transmembrane region" description="Helical" evidence="2">
    <location>
        <begin position="284"/>
        <end position="302"/>
    </location>
</feature>
<reference evidence="3" key="1">
    <citation type="journal article" date="2015" name="Nature">
        <title>Complex archaea that bridge the gap between prokaryotes and eukaryotes.</title>
        <authorList>
            <person name="Spang A."/>
            <person name="Saw J.H."/>
            <person name="Jorgensen S.L."/>
            <person name="Zaremba-Niedzwiedzka K."/>
            <person name="Martijn J."/>
            <person name="Lind A.E."/>
            <person name="van Eijk R."/>
            <person name="Schleper C."/>
            <person name="Guy L."/>
            <person name="Ettema T.J."/>
        </authorList>
    </citation>
    <scope>NUCLEOTIDE SEQUENCE</scope>
</reference>
<feature type="transmembrane region" description="Helical" evidence="2">
    <location>
        <begin position="87"/>
        <end position="107"/>
    </location>
</feature>
<dbReference type="EMBL" id="LAZR01016574">
    <property type="protein sequence ID" value="KKM03916.1"/>
    <property type="molecule type" value="Genomic_DNA"/>
</dbReference>
<evidence type="ECO:0000313" key="3">
    <source>
        <dbReference type="EMBL" id="KKM03916.1"/>
    </source>
</evidence>
<comment type="caution">
    <text evidence="3">The sequence shown here is derived from an EMBL/GenBank/DDBJ whole genome shotgun (WGS) entry which is preliminary data.</text>
</comment>
<evidence type="ECO:0008006" key="4">
    <source>
        <dbReference type="Google" id="ProtNLM"/>
    </source>
</evidence>
<feature type="transmembrane region" description="Helical" evidence="2">
    <location>
        <begin position="354"/>
        <end position="379"/>
    </location>
</feature>
<feature type="transmembrane region" description="Helical" evidence="2">
    <location>
        <begin position="165"/>
        <end position="191"/>
    </location>
</feature>
<dbReference type="AlphaFoldDB" id="A0A0F9JDL5"/>
<keyword evidence="2" id="KW-1133">Transmembrane helix</keyword>
<feature type="transmembrane region" description="Helical" evidence="2">
    <location>
        <begin position="237"/>
        <end position="264"/>
    </location>
</feature>
<organism evidence="3">
    <name type="scientific">marine sediment metagenome</name>
    <dbReference type="NCBI Taxonomy" id="412755"/>
    <lineage>
        <taxon>unclassified sequences</taxon>
        <taxon>metagenomes</taxon>
        <taxon>ecological metagenomes</taxon>
    </lineage>
</organism>
<proteinExistence type="predicted"/>
<feature type="transmembrane region" description="Helical" evidence="2">
    <location>
        <begin position="450"/>
        <end position="468"/>
    </location>
</feature>
<evidence type="ECO:0000256" key="1">
    <source>
        <dbReference type="SAM" id="MobiDB-lite"/>
    </source>
</evidence>
<evidence type="ECO:0000256" key="2">
    <source>
        <dbReference type="SAM" id="Phobius"/>
    </source>
</evidence>
<gene>
    <name evidence="3" type="ORF">LCGC14_1769610</name>
</gene>
<accession>A0A0F9JDL5</accession>
<protein>
    <recommendedName>
        <fullName evidence="4">Peptide transporter</fullName>
    </recommendedName>
</protein>
<keyword evidence="2" id="KW-0812">Transmembrane</keyword>
<feature type="transmembrane region" description="Helical" evidence="2">
    <location>
        <begin position="309"/>
        <end position="328"/>
    </location>
</feature>